<keyword evidence="2" id="KW-1185">Reference proteome</keyword>
<reference evidence="1 2" key="1">
    <citation type="journal article" date="2017" name="Curr. Biol.">
        <title>Genome architecture and evolution of a unichromosomal asexual nematode.</title>
        <authorList>
            <person name="Fradin H."/>
            <person name="Zegar C."/>
            <person name="Gutwein M."/>
            <person name="Lucas J."/>
            <person name="Kovtun M."/>
            <person name="Corcoran D."/>
            <person name="Baugh L.R."/>
            <person name="Kiontke K."/>
            <person name="Gunsalus K."/>
            <person name="Fitch D.H."/>
            <person name="Piano F."/>
        </authorList>
    </citation>
    <scope>NUCLEOTIDE SEQUENCE [LARGE SCALE GENOMIC DNA]</scope>
    <source>
        <strain evidence="1">PF1309</strain>
    </source>
</reference>
<evidence type="ECO:0000313" key="1">
    <source>
        <dbReference type="EMBL" id="PAV71655.1"/>
    </source>
</evidence>
<comment type="caution">
    <text evidence="1">The sequence shown here is derived from an EMBL/GenBank/DDBJ whole genome shotgun (WGS) entry which is preliminary data.</text>
</comment>
<dbReference type="EMBL" id="LIAE01008952">
    <property type="protein sequence ID" value="PAV71655.1"/>
    <property type="molecule type" value="Genomic_DNA"/>
</dbReference>
<accession>A0A2A2KCI0</accession>
<proteinExistence type="predicted"/>
<dbReference type="AlphaFoldDB" id="A0A2A2KCI0"/>
<name>A0A2A2KCI0_9BILA</name>
<dbReference type="Proteomes" id="UP000218231">
    <property type="component" value="Unassembled WGS sequence"/>
</dbReference>
<gene>
    <name evidence="1" type="ORF">WR25_20944</name>
</gene>
<evidence type="ECO:0000313" key="2">
    <source>
        <dbReference type="Proteomes" id="UP000218231"/>
    </source>
</evidence>
<organism evidence="1 2">
    <name type="scientific">Diploscapter pachys</name>
    <dbReference type="NCBI Taxonomy" id="2018661"/>
    <lineage>
        <taxon>Eukaryota</taxon>
        <taxon>Metazoa</taxon>
        <taxon>Ecdysozoa</taxon>
        <taxon>Nematoda</taxon>
        <taxon>Chromadorea</taxon>
        <taxon>Rhabditida</taxon>
        <taxon>Rhabditina</taxon>
        <taxon>Rhabditomorpha</taxon>
        <taxon>Rhabditoidea</taxon>
        <taxon>Rhabditidae</taxon>
        <taxon>Diploscapter</taxon>
    </lineage>
</organism>
<sequence>MLDGRFDALGVSHELTVGTSAQRRTLDQRPGYNEWRGTGNIHTVRLDEKTWDQNGVAGRHTRQYQLLPNAALIYKPQPDTTL</sequence>
<protein>
    <submittedName>
        <fullName evidence="1">Uncharacterized protein</fullName>
    </submittedName>
</protein>